<keyword evidence="2" id="KW-1185">Reference proteome</keyword>
<evidence type="ECO:0000313" key="2">
    <source>
        <dbReference type="Proteomes" id="UP000245217"/>
    </source>
</evidence>
<dbReference type="Proteomes" id="UP000245217">
    <property type="component" value="Unassembled WGS sequence"/>
</dbReference>
<dbReference type="EMBL" id="QEWV01000012">
    <property type="protein sequence ID" value="PWD89954.1"/>
    <property type="molecule type" value="Genomic_DNA"/>
</dbReference>
<protein>
    <submittedName>
        <fullName evidence="1">Uncharacterized protein</fullName>
    </submittedName>
</protein>
<evidence type="ECO:0000313" key="1">
    <source>
        <dbReference type="EMBL" id="PWD89954.1"/>
    </source>
</evidence>
<gene>
    <name evidence="1" type="ORF">DC078_09235</name>
</gene>
<accession>A0ABX5KZ29</accession>
<dbReference type="RefSeq" id="WP_109202256.1">
    <property type="nucleotide sequence ID" value="NZ_QEWS01000013.1"/>
</dbReference>
<name>A0ABX5KZ29_9GAMM</name>
<comment type="caution">
    <text evidence="1">The sequence shown here is derived from an EMBL/GenBank/DDBJ whole genome shotgun (WGS) entry which is preliminary data.</text>
</comment>
<organism evidence="1 2">
    <name type="scientific">Ignatzschineria cameli</name>
    <dbReference type="NCBI Taxonomy" id="2182793"/>
    <lineage>
        <taxon>Bacteria</taxon>
        <taxon>Pseudomonadati</taxon>
        <taxon>Pseudomonadota</taxon>
        <taxon>Gammaproteobacteria</taxon>
        <taxon>Cardiobacteriales</taxon>
        <taxon>Ignatzschineriaceae</taxon>
        <taxon>Ignatzschineria</taxon>
    </lineage>
</organism>
<proteinExistence type="predicted"/>
<sequence>MPAQKVHLAQNQKTITLAPDACAVLPYTMICMDIPPDPSKRISDLIDGNKELYLYIDEVDHPIKATRVHYNDVEKLNLFKKKIIM</sequence>
<reference evidence="2" key="1">
    <citation type="submission" date="2018-05" db="EMBL/GenBank/DDBJ databases">
        <title>Ignatzschineria dubaiensis sp. nov., isolated from necrotic foot tissues of dromedaries (Camelus dromedarius) and associated maggots in Dubai, United Arab Emirates.</title>
        <authorList>
            <person name="Tsang C.C."/>
            <person name="Tang J.Y.M."/>
            <person name="Fong J.Y.H."/>
            <person name="Kinne J."/>
            <person name="Lee H.H."/>
            <person name="Joseph M."/>
            <person name="Jose S."/>
            <person name="Schuster R.K."/>
            <person name="Tang Y."/>
            <person name="Sivakumar S."/>
            <person name="Chen J.H.K."/>
            <person name="Teng J.L.L."/>
            <person name="Lau S.K.P."/>
            <person name="Wernery U."/>
            <person name="Woo P.C.Y."/>
        </authorList>
    </citation>
    <scope>NUCLEOTIDE SEQUENCE [LARGE SCALE GENOMIC DNA]</scope>
    <source>
        <strain evidence="2">UAE-HKU58</strain>
    </source>
</reference>